<evidence type="ECO:0000256" key="1">
    <source>
        <dbReference type="SAM" id="MobiDB-lite"/>
    </source>
</evidence>
<sequence>MTTHPKYGFSNSPFYYLGKYKTTQRPRVCERCTQSAYYYHDDWGWCCAAHLLDLVNIGGLAFHWDDYKEVWDRCERLLQRAPQSSSSAKNMVSPYGNSAVDNEKSWDGISLIDQMEDWDE</sequence>
<name>A0A6J5MWN6_9CAUD</name>
<evidence type="ECO:0000313" key="2">
    <source>
        <dbReference type="EMBL" id="CAB4149413.1"/>
    </source>
</evidence>
<gene>
    <name evidence="2" type="ORF">UFOVP542_14</name>
</gene>
<proteinExistence type="predicted"/>
<reference evidence="2" key="1">
    <citation type="submission" date="2020-04" db="EMBL/GenBank/DDBJ databases">
        <authorList>
            <person name="Chiriac C."/>
            <person name="Salcher M."/>
            <person name="Ghai R."/>
            <person name="Kavagutti S V."/>
        </authorList>
    </citation>
    <scope>NUCLEOTIDE SEQUENCE</scope>
</reference>
<protein>
    <submittedName>
        <fullName evidence="2">Uncharacterized protein</fullName>
    </submittedName>
</protein>
<feature type="compositionally biased region" description="Polar residues" evidence="1">
    <location>
        <begin position="81"/>
        <end position="100"/>
    </location>
</feature>
<organism evidence="2">
    <name type="scientific">uncultured Caudovirales phage</name>
    <dbReference type="NCBI Taxonomy" id="2100421"/>
    <lineage>
        <taxon>Viruses</taxon>
        <taxon>Duplodnaviria</taxon>
        <taxon>Heunggongvirae</taxon>
        <taxon>Uroviricota</taxon>
        <taxon>Caudoviricetes</taxon>
        <taxon>Peduoviridae</taxon>
        <taxon>Maltschvirus</taxon>
        <taxon>Maltschvirus maltsch</taxon>
    </lineage>
</organism>
<feature type="region of interest" description="Disordered" evidence="1">
    <location>
        <begin position="81"/>
        <end position="103"/>
    </location>
</feature>
<dbReference type="EMBL" id="LR796517">
    <property type="protein sequence ID" value="CAB4149413.1"/>
    <property type="molecule type" value="Genomic_DNA"/>
</dbReference>
<accession>A0A6J5MWN6</accession>